<reference evidence="1 2" key="1">
    <citation type="journal article" date="2015" name="PLoS Negl. Trop. Dis.">
        <title>Distribution of Plasmids in Distinct Leptospira Pathogenic Species.</title>
        <authorList>
            <person name="Wang Y."/>
            <person name="Zhuang X."/>
            <person name="Zhong Y."/>
            <person name="Zhang C."/>
            <person name="Zhang Y."/>
            <person name="Zeng L."/>
            <person name="Zhu Y."/>
            <person name="He P."/>
            <person name="Dong K."/>
            <person name="Pal U."/>
            <person name="Guo X."/>
            <person name="Qin J."/>
        </authorList>
    </citation>
    <scope>NUCLEOTIDE SEQUENCE [LARGE SCALE GENOMIC DNA]</scope>
    <source>
        <strain evidence="1 2">56604</strain>
    </source>
</reference>
<organism evidence="1">
    <name type="scientific">Leptospira borgpetersenii serovar Ballum</name>
    <dbReference type="NCBI Taxonomy" id="280505"/>
    <lineage>
        <taxon>Bacteria</taxon>
        <taxon>Pseudomonadati</taxon>
        <taxon>Spirochaetota</taxon>
        <taxon>Spirochaetia</taxon>
        <taxon>Leptospirales</taxon>
        <taxon>Leptospiraceae</taxon>
        <taxon>Leptospira</taxon>
    </lineage>
</organism>
<evidence type="ECO:0000313" key="2">
    <source>
        <dbReference type="Proteomes" id="UP000058857"/>
    </source>
</evidence>
<dbReference type="AlphaFoldDB" id="A0A0S2IP96"/>
<dbReference type="PATRIC" id="fig|280505.15.peg.915"/>
<name>A0A0S2IP96_LEPBO</name>
<proteinExistence type="predicted"/>
<sequence>MFTSHKISSEIADLNQKFLDSLFWREISKPELVLIIRTCLKRNSSISLPKGRSMGTGSCSLIFMIKYNRVLGFAVNLVGADHSQFLYERDHPSLSYQSCQYRVPGD</sequence>
<evidence type="ECO:0000313" key="1">
    <source>
        <dbReference type="EMBL" id="ALO25261.1"/>
    </source>
</evidence>
<dbReference type="Proteomes" id="UP000058857">
    <property type="component" value="Chromosome 1"/>
</dbReference>
<gene>
    <name evidence="1" type="ORF">LBBP_00941</name>
</gene>
<dbReference type="EMBL" id="CP012029">
    <property type="protein sequence ID" value="ALO25261.1"/>
    <property type="molecule type" value="Genomic_DNA"/>
</dbReference>
<protein>
    <submittedName>
        <fullName evidence="1">Uncharacterized protein</fullName>
    </submittedName>
</protein>
<accession>A0A0S2IP96</accession>